<evidence type="ECO:0000256" key="2">
    <source>
        <dbReference type="ARBA" id="ARBA00022490"/>
    </source>
</evidence>
<dbReference type="PANTHER" id="PTHR46212">
    <property type="entry name" value="PEFLIN"/>
    <property type="match status" value="1"/>
</dbReference>
<dbReference type="SUPFAM" id="SSF51735">
    <property type="entry name" value="NAD(P)-binding Rossmann-fold domains"/>
    <property type="match status" value="1"/>
</dbReference>
<dbReference type="InterPro" id="IPR018247">
    <property type="entry name" value="EF_Hand_1_Ca_BS"/>
</dbReference>
<dbReference type="InterPro" id="IPR051426">
    <property type="entry name" value="Peflin/Sorcin_CaBP"/>
</dbReference>
<dbReference type="InterPro" id="IPR011992">
    <property type="entry name" value="EF-hand-dom_pair"/>
</dbReference>
<keyword evidence="4" id="KW-0677">Repeat</keyword>
<dbReference type="OMA" id="WREIMEV"/>
<evidence type="ECO:0000256" key="3">
    <source>
        <dbReference type="ARBA" id="ARBA00022723"/>
    </source>
</evidence>
<dbReference type="PRINTS" id="PR00081">
    <property type="entry name" value="GDHRDH"/>
</dbReference>
<dbReference type="PROSITE" id="PS50222">
    <property type="entry name" value="EF_HAND_2"/>
    <property type="match status" value="2"/>
</dbReference>
<feature type="compositionally biased region" description="Low complexity" evidence="7">
    <location>
        <begin position="359"/>
        <end position="378"/>
    </location>
</feature>
<evidence type="ECO:0000313" key="10">
    <source>
        <dbReference type="Proteomes" id="UP000068243"/>
    </source>
</evidence>
<feature type="domain" description="EF-hand" evidence="8">
    <location>
        <begin position="531"/>
        <end position="566"/>
    </location>
</feature>
<dbReference type="OrthoDB" id="542013at2759"/>
<evidence type="ECO:0000256" key="5">
    <source>
        <dbReference type="ARBA" id="ARBA00022837"/>
    </source>
</evidence>
<evidence type="ECO:0000256" key="7">
    <source>
        <dbReference type="SAM" id="MobiDB-lite"/>
    </source>
</evidence>
<dbReference type="GO" id="GO:0005737">
    <property type="term" value="C:cytoplasm"/>
    <property type="evidence" value="ECO:0007669"/>
    <property type="project" value="UniProtKB-SubCell"/>
</dbReference>
<comment type="subcellular location">
    <subcellularLocation>
        <location evidence="1">Cytoplasm</location>
    </subcellularLocation>
</comment>
<dbReference type="Pfam" id="PF13405">
    <property type="entry name" value="EF-hand_6"/>
    <property type="match status" value="1"/>
</dbReference>
<keyword evidence="2" id="KW-0963">Cytoplasm</keyword>
<dbReference type="Pfam" id="PF13202">
    <property type="entry name" value="EF-hand_5"/>
    <property type="match status" value="1"/>
</dbReference>
<proteinExistence type="predicted"/>
<dbReference type="Gene3D" id="1.10.238.10">
    <property type="entry name" value="EF-hand"/>
    <property type="match status" value="1"/>
</dbReference>
<dbReference type="VEuPathDB" id="FungiDB:ATCC64974_53000"/>
<dbReference type="Gene3D" id="3.40.50.720">
    <property type="entry name" value="NAD(P)-binding Rossmann-like Domain"/>
    <property type="match status" value="1"/>
</dbReference>
<evidence type="ECO:0000259" key="8">
    <source>
        <dbReference type="PROSITE" id="PS50222"/>
    </source>
</evidence>
<dbReference type="VEuPathDB" id="FungiDB:M747DRAFT_368186"/>
<organism evidence="9 10">
    <name type="scientific">Aspergillus niger</name>
    <dbReference type="NCBI Taxonomy" id="5061"/>
    <lineage>
        <taxon>Eukaryota</taxon>
        <taxon>Fungi</taxon>
        <taxon>Dikarya</taxon>
        <taxon>Ascomycota</taxon>
        <taxon>Pezizomycotina</taxon>
        <taxon>Eurotiomycetes</taxon>
        <taxon>Eurotiomycetidae</taxon>
        <taxon>Eurotiales</taxon>
        <taxon>Aspergillaceae</taxon>
        <taxon>Aspergillus</taxon>
        <taxon>Aspergillus subgen. Circumdati</taxon>
    </lineage>
</organism>
<dbReference type="VEuPathDB" id="FungiDB:An02g12230"/>
<evidence type="ECO:0000256" key="1">
    <source>
        <dbReference type="ARBA" id="ARBA00004496"/>
    </source>
</evidence>
<name>A0A100IUS3_ASPNG</name>
<gene>
    <name evidence="9" type="ORF">ABL_10162</name>
</gene>
<dbReference type="VEuPathDB" id="FungiDB:ASPNIDRAFT2_207359"/>
<dbReference type="EMBL" id="BCMY01000030">
    <property type="protein sequence ID" value="GAQ47501.1"/>
    <property type="molecule type" value="Genomic_DNA"/>
</dbReference>
<feature type="compositionally biased region" description="Pro residues" evidence="7">
    <location>
        <begin position="421"/>
        <end position="453"/>
    </location>
</feature>
<dbReference type="PROSITE" id="PS00018">
    <property type="entry name" value="EF_HAND_1"/>
    <property type="match status" value="1"/>
</dbReference>
<keyword evidence="6" id="KW-0175">Coiled coil</keyword>
<dbReference type="PaxDb" id="5061-CADANGAP00002675"/>
<feature type="region of interest" description="Disordered" evidence="7">
    <location>
        <begin position="347"/>
        <end position="465"/>
    </location>
</feature>
<dbReference type="VEuPathDB" id="FungiDB:An02g12250"/>
<dbReference type="Proteomes" id="UP000068243">
    <property type="component" value="Unassembled WGS sequence"/>
</dbReference>
<evidence type="ECO:0000313" key="9">
    <source>
        <dbReference type="EMBL" id="GAQ47501.1"/>
    </source>
</evidence>
<keyword evidence="3" id="KW-0479">Metal-binding</keyword>
<dbReference type="VEuPathDB" id="FungiDB:ATCC64974_52990"/>
<feature type="domain" description="EF-hand" evidence="8">
    <location>
        <begin position="501"/>
        <end position="529"/>
    </location>
</feature>
<dbReference type="GO" id="GO:0048306">
    <property type="term" value="F:calcium-dependent protein binding"/>
    <property type="evidence" value="ECO:0007669"/>
    <property type="project" value="UniProtKB-ARBA"/>
</dbReference>
<protein>
    <submittedName>
        <fullName evidence="9">Short-chain dehydrogenase/reductase family protein</fullName>
    </submittedName>
</protein>
<dbReference type="InterPro" id="IPR036291">
    <property type="entry name" value="NAD(P)-bd_dom_sf"/>
</dbReference>
<accession>A0A100IUS3</accession>
<feature type="coiled-coil region" evidence="6">
    <location>
        <begin position="310"/>
        <end position="337"/>
    </location>
</feature>
<dbReference type="Pfam" id="PF00106">
    <property type="entry name" value="adh_short"/>
    <property type="match status" value="1"/>
</dbReference>
<keyword evidence="5" id="KW-0106">Calcium</keyword>
<dbReference type="GO" id="GO:0005509">
    <property type="term" value="F:calcium ion binding"/>
    <property type="evidence" value="ECO:0007669"/>
    <property type="project" value="InterPro"/>
</dbReference>
<dbReference type="CDD" id="cd16180">
    <property type="entry name" value="EFh_PEF_Group_I"/>
    <property type="match status" value="1"/>
</dbReference>
<dbReference type="VEuPathDB" id="FungiDB:ASPNIDRAFT2_1165457"/>
<dbReference type="PANTHER" id="PTHR46212:SF3">
    <property type="entry name" value="GH27120P"/>
    <property type="match status" value="1"/>
</dbReference>
<dbReference type="AlphaFoldDB" id="A0A100IUS3"/>
<evidence type="ECO:0000256" key="4">
    <source>
        <dbReference type="ARBA" id="ARBA00022737"/>
    </source>
</evidence>
<dbReference type="SUPFAM" id="SSF47473">
    <property type="entry name" value="EF-hand"/>
    <property type="match status" value="1"/>
</dbReference>
<sequence>MASLLRLLRTQYNPPVDPSGVSFAGKTVILTGATSGLGFEAAVKLLNLGVESLIIGSRNLQRGQATKTELEKLTNRQGVIQVWQLEMNSFQSVKSFANRVNEELHQLDIALLNAGIWNRDFGVSPEGWEETLQVNTLSTSLLALLLLPKLRSSSSLSDPAHLTVVSSQQFVRVKAKSLRTVQPLLKHLNSPQTFKGPKQYGISKLLLEYVLKTVAGLVRNENGTVPVIINTVSPGFCVSSLGRQYSRFYERWATWLAYKLFARTAEQGSRSLVSATYQGAESHGKCWRSDGYLDESVALTTGAEGKQFQARAWTEIMNELEEQSEGLKESIRGWHAEPEQVAQMLGAMQSSNSHHQKQSRPSPHPSSSGVPPRVPVSSAGNPHPQRYGAPPSQRPPMEAPHGGRSPANVPPASQQQRPHPLHPSPPPQNYGFGPPPSQPVRNRPPPASRPPNSPNHGALAVPDDDPQQLFPLFRAANTSHSGTLTEMELGSALVNGDFTSFHPKTVKMMIRMFDRNNSGTISFDEFVALWRYLAAWRELFDRFDQDRSGRISLYEFENALVAFGYRLSQPFVTVLFRTFENKGRQINNGPPYGPAKQGMSFDLFVQACISLRRMTDVFKRYDDDRDGYITVSFEEFLTGELVPTLVMWNEVGWLVANVGAEILQLQDG</sequence>
<dbReference type="InterPro" id="IPR002048">
    <property type="entry name" value="EF_hand_dom"/>
</dbReference>
<comment type="caution">
    <text evidence="9">The sequence shown here is derived from an EMBL/GenBank/DDBJ whole genome shotgun (WGS) entry which is preliminary data.</text>
</comment>
<reference evidence="10" key="1">
    <citation type="journal article" date="2016" name="Genome Announc.">
        <title>Draft genome sequence of Aspergillus niger strain An76.</title>
        <authorList>
            <person name="Gong W."/>
            <person name="Cheng Z."/>
            <person name="Zhang H."/>
            <person name="Liu L."/>
            <person name="Gao P."/>
            <person name="Wang L."/>
        </authorList>
    </citation>
    <scope>NUCLEOTIDE SEQUENCE [LARGE SCALE GENOMIC DNA]</scope>
    <source>
        <strain evidence="10">An76</strain>
    </source>
</reference>
<dbReference type="VEuPathDB" id="FungiDB:M747DRAFT_368187"/>
<dbReference type="SMART" id="SM00054">
    <property type="entry name" value="EFh"/>
    <property type="match status" value="3"/>
</dbReference>
<evidence type="ECO:0000256" key="6">
    <source>
        <dbReference type="SAM" id="Coils"/>
    </source>
</evidence>
<dbReference type="Pfam" id="PF13499">
    <property type="entry name" value="EF-hand_7"/>
    <property type="match status" value="1"/>
</dbReference>
<dbReference type="InterPro" id="IPR002347">
    <property type="entry name" value="SDR_fam"/>
</dbReference>